<keyword evidence="2" id="KW-1185">Reference proteome</keyword>
<dbReference type="PANTHER" id="PTHR35517:SF1">
    <property type="entry name" value="PROTEIN ARGININE N-METHYLTRANSFERASE SFM1"/>
    <property type="match status" value="1"/>
</dbReference>
<name>A0AAF0EGN6_9BASI</name>
<dbReference type="InterPro" id="IPR007364">
    <property type="entry name" value="SFM1-like"/>
</dbReference>
<sequence length="254" mass="28117">MPSRPEYIIEHMEEDEPGAPAHFAPWALLEYRHMLYHVGEGTTVHFTSLSEASLRALEEAFSQPLPPLTRPAKFELHTQSVMALARERNWSMDRICLLDPKAPLPLSVCDAGIHTSSASAAHDGQTPFKHFLFGGILGDDPPRDRTASLREQGFPGRHLGSVQMSTDTAVGVTKRVVEDGQRLGLAELHGVCGADTPQDGVSALQFIDSPTLQFSRSESVELPYRYLAKDATTPLMAPGMRTIIYRDFDRAFEF</sequence>
<evidence type="ECO:0000313" key="2">
    <source>
        <dbReference type="Proteomes" id="UP001214415"/>
    </source>
</evidence>
<accession>A0AAF0EGN6</accession>
<proteinExistence type="predicted"/>
<dbReference type="Pfam" id="PF04252">
    <property type="entry name" value="SFM1-like"/>
    <property type="match status" value="1"/>
</dbReference>
<dbReference type="AlphaFoldDB" id="A0AAF0EGN6"/>
<dbReference type="Proteomes" id="UP001214415">
    <property type="component" value="Chromosome 6"/>
</dbReference>
<organism evidence="1 2">
    <name type="scientific">Malassezia equina</name>
    <dbReference type="NCBI Taxonomy" id="1381935"/>
    <lineage>
        <taxon>Eukaryota</taxon>
        <taxon>Fungi</taxon>
        <taxon>Dikarya</taxon>
        <taxon>Basidiomycota</taxon>
        <taxon>Ustilaginomycotina</taxon>
        <taxon>Malasseziomycetes</taxon>
        <taxon>Malasseziales</taxon>
        <taxon>Malasseziaceae</taxon>
        <taxon>Malassezia</taxon>
    </lineage>
</organism>
<protein>
    <recommendedName>
        <fullName evidence="3">DUF431-domain-containing protein</fullName>
    </recommendedName>
</protein>
<dbReference type="CDD" id="cd18090">
    <property type="entry name" value="Arginine_MT_Sfm1"/>
    <property type="match status" value="1"/>
</dbReference>
<dbReference type="GO" id="GO:0035241">
    <property type="term" value="F:protein-arginine omega-N monomethyltransferase activity"/>
    <property type="evidence" value="ECO:0007669"/>
    <property type="project" value="TreeGrafter"/>
</dbReference>
<reference evidence="1" key="1">
    <citation type="submission" date="2023-03" db="EMBL/GenBank/DDBJ databases">
        <title>Mating type loci evolution in Malassezia.</title>
        <authorList>
            <person name="Coelho M.A."/>
        </authorList>
    </citation>
    <scope>NUCLEOTIDE SEQUENCE</scope>
    <source>
        <strain evidence="1">CBS 12830</strain>
    </source>
</reference>
<evidence type="ECO:0008006" key="3">
    <source>
        <dbReference type="Google" id="ProtNLM"/>
    </source>
</evidence>
<dbReference type="PANTHER" id="PTHR35517">
    <property type="entry name" value="PROTEIN ARGININE N-METHYLTRANSFERASE SFM1"/>
    <property type="match status" value="1"/>
</dbReference>
<evidence type="ECO:0000313" key="1">
    <source>
        <dbReference type="EMBL" id="WFD24449.1"/>
    </source>
</evidence>
<gene>
    <name evidence="1" type="ORF">MEQU1_003151</name>
</gene>
<dbReference type="EMBL" id="CP119905">
    <property type="protein sequence ID" value="WFD24449.1"/>
    <property type="molecule type" value="Genomic_DNA"/>
</dbReference>